<protein>
    <recommendedName>
        <fullName evidence="3">MucB/RseB-like sigma(E) regulatory protein</fullName>
    </recommendedName>
</protein>
<evidence type="ECO:0000313" key="2">
    <source>
        <dbReference type="Proteomes" id="UP000256269"/>
    </source>
</evidence>
<name>A0A3E0GZJ3_9PSEU</name>
<dbReference type="AlphaFoldDB" id="A0A3E0GZJ3"/>
<accession>A0A3E0GZJ3</accession>
<evidence type="ECO:0000313" key="1">
    <source>
        <dbReference type="EMBL" id="REH35277.1"/>
    </source>
</evidence>
<organism evidence="1 2">
    <name type="scientific">Kutzneria buriramensis</name>
    <dbReference type="NCBI Taxonomy" id="1045776"/>
    <lineage>
        <taxon>Bacteria</taxon>
        <taxon>Bacillati</taxon>
        <taxon>Actinomycetota</taxon>
        <taxon>Actinomycetes</taxon>
        <taxon>Pseudonocardiales</taxon>
        <taxon>Pseudonocardiaceae</taxon>
        <taxon>Kutzneria</taxon>
    </lineage>
</organism>
<keyword evidence="2" id="KW-1185">Reference proteome</keyword>
<dbReference type="Proteomes" id="UP000256269">
    <property type="component" value="Unassembled WGS sequence"/>
</dbReference>
<comment type="caution">
    <text evidence="1">The sequence shown here is derived from an EMBL/GenBank/DDBJ whole genome shotgun (WGS) entry which is preliminary data.</text>
</comment>
<gene>
    <name evidence="1" type="ORF">BCF44_118137</name>
</gene>
<reference evidence="1 2" key="1">
    <citation type="submission" date="2018-08" db="EMBL/GenBank/DDBJ databases">
        <title>Genomic Encyclopedia of Archaeal and Bacterial Type Strains, Phase II (KMG-II): from individual species to whole genera.</title>
        <authorList>
            <person name="Goeker M."/>
        </authorList>
    </citation>
    <scope>NUCLEOTIDE SEQUENCE [LARGE SCALE GENOMIC DNA]</scope>
    <source>
        <strain evidence="1 2">DSM 45791</strain>
    </source>
</reference>
<evidence type="ECO:0008006" key="3">
    <source>
        <dbReference type="Google" id="ProtNLM"/>
    </source>
</evidence>
<sequence length="366" mass="38307">MGDVTGTRWRWAVVAAAAAALVAAPVVLAALPASARMDPGALRARILATATLPYQGYAESTGSLGLPDLPNLSEVTSLLGGTTRLRAWYVAPQHWRVDEITGVGERDTYAAPGSQFVWDNGQNQYTQVVGDEPIRLPRGADLLPPDLARRVLQTEDKVAALPAKRVAGIDAAGLRVTPTDPQTAIGQIDIWADPSNGLPLRVELTAKGQHAPDIVTAFQTVDTQRPDDDVITPKPSPDSGFTITDAPDVIGALGQFPLPPQLAGRALQTDRVGGGRGLGFYGTGLSAFVVAPLPRDVAGGVVNAMGKGGAKTVTLPQGQGTLLTITPLSVLVERTGRRSYILAGVVDPALLTQAAAELSQLPRRRP</sequence>
<dbReference type="Gene3D" id="2.50.20.10">
    <property type="entry name" value="Lipoprotein localisation LolA/LolB/LppX"/>
    <property type="match status" value="1"/>
</dbReference>
<dbReference type="EMBL" id="QUNO01000018">
    <property type="protein sequence ID" value="REH35277.1"/>
    <property type="molecule type" value="Genomic_DNA"/>
</dbReference>
<proteinExistence type="predicted"/>